<dbReference type="VEuPathDB" id="FungiDB:HpaG806770"/>
<feature type="chain" id="PRO_5009704496" evidence="2">
    <location>
        <begin position="25"/>
        <end position="179"/>
    </location>
</feature>
<dbReference type="EnsemblProtists" id="HpaT806770">
    <property type="protein sequence ID" value="HpaP806770"/>
    <property type="gene ID" value="HpaG806770"/>
</dbReference>
<evidence type="ECO:0000256" key="1">
    <source>
        <dbReference type="SAM" id="MobiDB-lite"/>
    </source>
</evidence>
<evidence type="ECO:0000313" key="5">
    <source>
        <dbReference type="Proteomes" id="UP000011713"/>
    </source>
</evidence>
<evidence type="ECO:0000256" key="2">
    <source>
        <dbReference type="SAM" id="SignalP"/>
    </source>
</evidence>
<dbReference type="EMBL" id="JH598343">
    <property type="status" value="NOT_ANNOTATED_CDS"/>
    <property type="molecule type" value="Genomic_DNA"/>
</dbReference>
<accession>M4BK38</accession>
<feature type="signal peptide" evidence="2">
    <location>
        <begin position="1"/>
        <end position="24"/>
    </location>
</feature>
<evidence type="ECO:0000313" key="4">
    <source>
        <dbReference type="EnsemblProtists" id="HpaP806770"/>
    </source>
</evidence>
<proteinExistence type="evidence at transcript level"/>
<keyword evidence="5" id="KW-1185">Reference proteome</keyword>
<reference evidence="5" key="1">
    <citation type="journal article" date="2010" name="Science">
        <title>Signatures of adaptation to obligate biotrophy in the Hyaloperonospora arabidopsidis genome.</title>
        <authorList>
            <person name="Baxter L."/>
            <person name="Tripathy S."/>
            <person name="Ishaque N."/>
            <person name="Boot N."/>
            <person name="Cabral A."/>
            <person name="Kemen E."/>
            <person name="Thines M."/>
            <person name="Ah-Fong A."/>
            <person name="Anderson R."/>
            <person name="Badejoko W."/>
            <person name="Bittner-Eddy P."/>
            <person name="Boore J.L."/>
            <person name="Chibucos M.C."/>
            <person name="Coates M."/>
            <person name="Dehal P."/>
            <person name="Delehaunty K."/>
            <person name="Dong S."/>
            <person name="Downton P."/>
            <person name="Dumas B."/>
            <person name="Fabro G."/>
            <person name="Fronick C."/>
            <person name="Fuerstenberg S.I."/>
            <person name="Fulton L."/>
            <person name="Gaulin E."/>
            <person name="Govers F."/>
            <person name="Hughes L."/>
            <person name="Humphray S."/>
            <person name="Jiang R.H."/>
            <person name="Judelson H."/>
            <person name="Kamoun S."/>
            <person name="Kyung K."/>
            <person name="Meijer H."/>
            <person name="Minx P."/>
            <person name="Morris P."/>
            <person name="Nelson J."/>
            <person name="Phuntumart V."/>
            <person name="Qutob D."/>
            <person name="Rehmany A."/>
            <person name="Rougon-Cardoso A."/>
            <person name="Ryden P."/>
            <person name="Torto-Alalibo T."/>
            <person name="Studholme D."/>
            <person name="Wang Y."/>
            <person name="Win J."/>
            <person name="Wood J."/>
            <person name="Clifton S.W."/>
            <person name="Rogers J."/>
            <person name="Van den Ackerveken G."/>
            <person name="Jones J.D."/>
            <person name="McDowell J.M."/>
            <person name="Beynon J."/>
            <person name="Tyler B.M."/>
        </authorList>
    </citation>
    <scope>NUCLEOTIDE SEQUENCE [LARGE SCALE GENOMIC DNA]</scope>
    <source>
        <strain evidence="5">Emoy2</strain>
    </source>
</reference>
<name>M4BK38_HYAAE</name>
<reference evidence="4" key="3">
    <citation type="submission" date="2015-06" db="UniProtKB">
        <authorList>
            <consortium name="EnsemblProtists"/>
        </authorList>
    </citation>
    <scope>IDENTIFICATION</scope>
    <source>
        <strain evidence="4">Emoy2</strain>
    </source>
</reference>
<dbReference type="InParanoid" id="M4BK38"/>
<organism evidence="4 5">
    <name type="scientific">Hyaloperonospora arabidopsidis (strain Emoy2)</name>
    <name type="common">Downy mildew agent</name>
    <name type="synonym">Peronospora arabidopsidis</name>
    <dbReference type="NCBI Taxonomy" id="559515"/>
    <lineage>
        <taxon>Eukaryota</taxon>
        <taxon>Sar</taxon>
        <taxon>Stramenopiles</taxon>
        <taxon>Oomycota</taxon>
        <taxon>Peronosporomycetes</taxon>
        <taxon>Peronosporales</taxon>
        <taxon>Peronosporaceae</taxon>
        <taxon>Hyaloperonospora</taxon>
    </lineage>
</organism>
<dbReference type="AlphaFoldDB" id="M4BK38"/>
<dbReference type="HOGENOM" id="CLU_1506211_0_0_1"/>
<feature type="region of interest" description="Disordered" evidence="1">
    <location>
        <begin position="28"/>
        <end position="47"/>
    </location>
</feature>
<dbReference type="Proteomes" id="UP000011713">
    <property type="component" value="Unassembled WGS sequence"/>
</dbReference>
<reference evidence="3" key="2">
    <citation type="journal article" date="2014" name="PLoS Pathog.">
        <title>Expression profiling during arabidopsis/downy mildew interaction reveals a highly-expressed effector that attenuates responses to salicylic acid.</title>
        <authorList>
            <person name="Asai S."/>
            <person name="Rallapalli G."/>
            <person name="Piquerez S.J.M."/>
            <person name="Caillaud M.C."/>
            <person name="Furzer O.J."/>
            <person name="Ishaque N."/>
            <person name="Wirthmueller L."/>
            <person name="Fabro G."/>
            <person name="Shirasu K."/>
            <person name="Jones J.D.G."/>
        </authorList>
    </citation>
    <scope>NUCLEOTIDE SEQUENCE</scope>
    <source>
        <strain evidence="3">Emoy2</strain>
    </source>
</reference>
<evidence type="ECO:0000313" key="3">
    <source>
        <dbReference type="EMBL" id="BAP68763.1"/>
    </source>
</evidence>
<gene>
    <name evidence="3" type="primary">HaRxL8</name>
</gene>
<dbReference type="EMBL" id="AB922188">
    <property type="protein sequence ID" value="BAP68763.1"/>
    <property type="molecule type" value="mRNA"/>
</dbReference>
<keyword evidence="2" id="KW-0732">Signal</keyword>
<sequence length="179" mass="20032">MRLSYLRVLSMGGALLFAADLASAVSESKGAPAPENAPTTRLLRGDDSGEERLSFKGIGGWFGKSKSFKQEKELVSIENILQKSGLDRVDLPKIVDMKKLREEAELFKSPKFATWSKKTKKTKSTEDQAKEYDKILAHLRKKYTEEGAKRIIVVLGEDEKVREIQKNLLQASKRADSTS</sequence>
<protein>
    <submittedName>
        <fullName evidence="3">RxLR effector candidate protein</fullName>
    </submittedName>
</protein>